<reference evidence="8" key="1">
    <citation type="submission" date="2022-07" db="EMBL/GenBank/DDBJ databases">
        <title>Phylogenomic reconstructions and comparative analyses of Kickxellomycotina fungi.</title>
        <authorList>
            <person name="Reynolds N.K."/>
            <person name="Stajich J.E."/>
            <person name="Barry K."/>
            <person name="Grigoriev I.V."/>
            <person name="Crous P."/>
            <person name="Smith M.E."/>
        </authorList>
    </citation>
    <scope>NUCLEOTIDE SEQUENCE</scope>
    <source>
        <strain evidence="8">RSA 861</strain>
    </source>
</reference>
<feature type="domain" description="Myb-like" evidence="7">
    <location>
        <begin position="35"/>
        <end position="99"/>
    </location>
</feature>
<feature type="region of interest" description="Disordered" evidence="6">
    <location>
        <begin position="276"/>
        <end position="341"/>
    </location>
</feature>
<keyword evidence="3" id="KW-0238">DNA-binding</keyword>
<evidence type="ECO:0000313" key="8">
    <source>
        <dbReference type="EMBL" id="KAJ1915006.1"/>
    </source>
</evidence>
<dbReference type="EMBL" id="JANBPT010000654">
    <property type="protein sequence ID" value="KAJ1915006.1"/>
    <property type="molecule type" value="Genomic_DNA"/>
</dbReference>
<evidence type="ECO:0000313" key="9">
    <source>
        <dbReference type="Proteomes" id="UP001150569"/>
    </source>
</evidence>
<dbReference type="InterPro" id="IPR001005">
    <property type="entry name" value="SANT/Myb"/>
</dbReference>
<dbReference type="Gene3D" id="1.10.10.60">
    <property type="entry name" value="Homeodomain-like"/>
    <property type="match status" value="1"/>
</dbReference>
<gene>
    <name evidence="8" type="ORF">IWQ60_008597</name>
</gene>
<proteinExistence type="predicted"/>
<dbReference type="InterPro" id="IPR044822">
    <property type="entry name" value="Myb_DNA-bind_4"/>
</dbReference>
<dbReference type="AlphaFoldDB" id="A0A9W7ZX20"/>
<evidence type="ECO:0000256" key="3">
    <source>
        <dbReference type="ARBA" id="ARBA00023125"/>
    </source>
</evidence>
<protein>
    <recommendedName>
        <fullName evidence="7">Myb-like domain-containing protein</fullName>
    </recommendedName>
</protein>
<dbReference type="PROSITE" id="PS50090">
    <property type="entry name" value="MYB_LIKE"/>
    <property type="match status" value="1"/>
</dbReference>
<dbReference type="PANTHER" id="PTHR21654:SF84">
    <property type="entry name" value="SI:DKEY-66I24.7"/>
    <property type="match status" value="1"/>
</dbReference>
<dbReference type="GO" id="GO:0003677">
    <property type="term" value="F:DNA binding"/>
    <property type="evidence" value="ECO:0007669"/>
    <property type="project" value="UniProtKB-KW"/>
</dbReference>
<accession>A0A9W7ZX20</accession>
<dbReference type="PANTHER" id="PTHR21654">
    <property type="entry name" value="FI21293P1"/>
    <property type="match status" value="1"/>
</dbReference>
<keyword evidence="5" id="KW-0539">Nucleus</keyword>
<comment type="caution">
    <text evidence="8">The sequence shown here is derived from an EMBL/GenBank/DDBJ whole genome shotgun (WGS) entry which is preliminary data.</text>
</comment>
<evidence type="ECO:0000259" key="7">
    <source>
        <dbReference type="PROSITE" id="PS50090"/>
    </source>
</evidence>
<dbReference type="Proteomes" id="UP001150569">
    <property type="component" value="Unassembled WGS sequence"/>
</dbReference>
<evidence type="ECO:0000256" key="6">
    <source>
        <dbReference type="SAM" id="MobiDB-lite"/>
    </source>
</evidence>
<dbReference type="GO" id="GO:0010468">
    <property type="term" value="P:regulation of gene expression"/>
    <property type="evidence" value="ECO:0007669"/>
    <property type="project" value="UniProtKB-ARBA"/>
</dbReference>
<organism evidence="8 9">
    <name type="scientific">Tieghemiomyces parasiticus</name>
    <dbReference type="NCBI Taxonomy" id="78921"/>
    <lineage>
        <taxon>Eukaryota</taxon>
        <taxon>Fungi</taxon>
        <taxon>Fungi incertae sedis</taxon>
        <taxon>Zoopagomycota</taxon>
        <taxon>Kickxellomycotina</taxon>
        <taxon>Dimargaritomycetes</taxon>
        <taxon>Dimargaritales</taxon>
        <taxon>Dimargaritaceae</taxon>
        <taxon>Tieghemiomyces</taxon>
    </lineage>
</organism>
<evidence type="ECO:0000256" key="5">
    <source>
        <dbReference type="ARBA" id="ARBA00023242"/>
    </source>
</evidence>
<dbReference type="GO" id="GO:0005634">
    <property type="term" value="C:nucleus"/>
    <property type="evidence" value="ECO:0007669"/>
    <property type="project" value="UniProtKB-SubCell"/>
</dbReference>
<dbReference type="Pfam" id="PF13837">
    <property type="entry name" value="Myb_DNA-bind_4"/>
    <property type="match status" value="1"/>
</dbReference>
<feature type="region of interest" description="Disordered" evidence="6">
    <location>
        <begin position="1"/>
        <end position="34"/>
    </location>
</feature>
<evidence type="ECO:0000256" key="1">
    <source>
        <dbReference type="ARBA" id="ARBA00004123"/>
    </source>
</evidence>
<keyword evidence="4" id="KW-0804">Transcription</keyword>
<sequence>MSARVGPAVDTSSDSPPSSPSNQDGLSPVGPTPHRRVVRDVNWRDTETFELLRIKRQVAEESQRSRFNSSLWGQVAQRMEVAGYQRSPYQCITRWRRLVQRFHELQRTYHANPHQVPTWLYYAEMEAQTEGGSGAGGSGYNSDRRDVLPPYTNRPRGGSLSIPPVSPTVPAAGGVATQFAAHNAHPPRPSSAAGHAIRSPPMGRRIARESTNPYTLPVTPDDGGHYLRHEESLCDNPDEGGAHTLTTLRRRHRGSFSAHRSPNLLPSIGTLPGYAAPSIHPQQLSSPIRTGPGVTTNGGPPIYPLTAPPSQAGTPRHARHHSATSALPSHQPPVVGFPGQPPPIYEEASPTDGPRTAPLYLGDPTNRHALRHPYSATLPPPPHHHLPPHHASATVSPSTARPPPNLWEALKESLDAIRANTSTMNHLQERLMQELSSQRAEYNQIRQETRQDFNQYIEELRQERAHCHNVVTESQERYLRVIRELCLDVSRRLTTPSASPAVTGVNPCASPAVKDCDQSMDQS</sequence>
<comment type="subcellular location">
    <subcellularLocation>
        <location evidence="1">Nucleus</location>
    </subcellularLocation>
</comment>
<evidence type="ECO:0000256" key="2">
    <source>
        <dbReference type="ARBA" id="ARBA00023015"/>
    </source>
</evidence>
<feature type="compositionally biased region" description="Low complexity" evidence="6">
    <location>
        <begin position="290"/>
        <end position="300"/>
    </location>
</feature>
<dbReference type="OrthoDB" id="691673at2759"/>
<name>A0A9W7ZX20_9FUNG</name>
<feature type="region of interest" description="Disordered" evidence="6">
    <location>
        <begin position="376"/>
        <end position="404"/>
    </location>
</feature>
<evidence type="ECO:0000256" key="4">
    <source>
        <dbReference type="ARBA" id="ARBA00023163"/>
    </source>
</evidence>
<keyword evidence="2" id="KW-0805">Transcription regulation</keyword>
<keyword evidence="9" id="KW-1185">Reference proteome</keyword>